<dbReference type="AlphaFoldDB" id="D4JCU9"/>
<dbReference type="SUPFAM" id="SSF56059">
    <property type="entry name" value="Glutathione synthetase ATP-binding domain-like"/>
    <property type="match status" value="1"/>
</dbReference>
<evidence type="ECO:0000313" key="1">
    <source>
        <dbReference type="EMBL" id="CBK88021.1"/>
    </source>
</evidence>
<sequence>MIHKDIISIINGIADSFPGTVLTPPNILRKTENKIYQILTAQKLGMKIPMSFLGNVNEKLIEFLTQKSIIKPISVGKINFGKTVEIYQTSLFHGCDENISLTPIYLQKYVEKQYEVRLTIIDNIFYPIKIETIDKIDWRKDYQNHTYSIIECPSDIKEKCKKLMIEYGLSFGAFDFIVTPKNEWIFLELIQMDNGYG</sequence>
<evidence type="ECO:0008006" key="3">
    <source>
        <dbReference type="Google" id="ProtNLM"/>
    </source>
</evidence>
<evidence type="ECO:0000313" key="2">
    <source>
        <dbReference type="Proteomes" id="UP000008801"/>
    </source>
</evidence>
<reference evidence="1 2" key="2">
    <citation type="submission" date="2010-03" db="EMBL/GenBank/DDBJ databases">
        <authorList>
            <person name="Pajon A."/>
        </authorList>
    </citation>
    <scope>NUCLEOTIDE SEQUENCE [LARGE SCALE GENOMIC DNA]</scope>
    <source>
        <strain evidence="1 2">T2-87</strain>
    </source>
</reference>
<dbReference type="PATRIC" id="fig|717960.3.peg.1649"/>
<accession>D4JCU9</accession>
<gene>
    <name evidence="1" type="ORF">EC1_02820</name>
</gene>
<dbReference type="Proteomes" id="UP000008801">
    <property type="component" value="Chromosome"/>
</dbReference>
<dbReference type="KEGG" id="euc:EC1_02820"/>
<reference evidence="1 2" key="1">
    <citation type="submission" date="2010-03" db="EMBL/GenBank/DDBJ databases">
        <title>The genome sequence of Eubacterium cylindroides T2-87.</title>
        <authorList>
            <consortium name="metaHIT consortium -- http://www.metahit.eu/"/>
            <person name="Pajon A."/>
            <person name="Turner K."/>
            <person name="Parkhill J."/>
            <person name="Duncan S."/>
            <person name="Flint H."/>
        </authorList>
    </citation>
    <scope>NUCLEOTIDE SEQUENCE [LARGE SCALE GENOMIC DNA]</scope>
    <source>
        <strain evidence="1 2">T2-87</strain>
    </source>
</reference>
<organism evidence="1 2">
    <name type="scientific">Faecalitalea cylindroides T2-87</name>
    <dbReference type="NCBI Taxonomy" id="717960"/>
    <lineage>
        <taxon>Bacteria</taxon>
        <taxon>Bacillati</taxon>
        <taxon>Bacillota</taxon>
        <taxon>Erysipelotrichia</taxon>
        <taxon>Erysipelotrichales</taxon>
        <taxon>Erysipelotrichaceae</taxon>
        <taxon>Faecalitalea</taxon>
    </lineage>
</organism>
<proteinExistence type="predicted"/>
<dbReference type="EMBL" id="FP929041">
    <property type="protein sequence ID" value="CBK88021.1"/>
    <property type="molecule type" value="Genomic_DNA"/>
</dbReference>
<dbReference type="HOGENOM" id="CLU_1382312_0_0_9"/>
<protein>
    <recommendedName>
        <fullName evidence="3">RimK-like ATP-grasp domain</fullName>
    </recommendedName>
</protein>
<dbReference type="Gene3D" id="3.30.470.20">
    <property type="entry name" value="ATP-grasp fold, B domain"/>
    <property type="match status" value="1"/>
</dbReference>
<dbReference type="STRING" id="717960.EC1_02820"/>
<name>D4JCU9_9FIRM</name>